<dbReference type="AlphaFoldDB" id="A0A076LKC6"/>
<accession>A0A076LKC6</accession>
<organism evidence="2 3">
    <name type="scientific">Edwardsiella anguillarum ET080813</name>
    <dbReference type="NCBI Taxonomy" id="667120"/>
    <lineage>
        <taxon>Bacteria</taxon>
        <taxon>Pseudomonadati</taxon>
        <taxon>Pseudomonadota</taxon>
        <taxon>Gammaproteobacteria</taxon>
        <taxon>Enterobacterales</taxon>
        <taxon>Hafniaceae</taxon>
        <taxon>Edwardsiella</taxon>
    </lineage>
</organism>
<dbReference type="Proteomes" id="UP000028681">
    <property type="component" value="Chromosome"/>
</dbReference>
<sequence length="38" mass="4104">MRPPVLRESSLPLPCGQQIGGGRMTPHGREGMVLKMAD</sequence>
<proteinExistence type="predicted"/>
<evidence type="ECO:0000256" key="1">
    <source>
        <dbReference type="SAM" id="MobiDB-lite"/>
    </source>
</evidence>
<protein>
    <submittedName>
        <fullName evidence="2">Uncharacterized protein</fullName>
    </submittedName>
</protein>
<feature type="compositionally biased region" description="Basic and acidic residues" evidence="1">
    <location>
        <begin position="27"/>
        <end position="38"/>
    </location>
</feature>
<reference evidence="2 3" key="1">
    <citation type="journal article" date="2012" name="PLoS ONE">
        <title>Edwardsiella comparative phylogenomics reveal the new intra/inter-species taxonomic relationships, virulence evolution and niche adaptation mechanisms.</title>
        <authorList>
            <person name="Yang M."/>
            <person name="Lv Y."/>
            <person name="Xiao J."/>
            <person name="Wu H."/>
            <person name="Zheng H."/>
            <person name="Liu Q."/>
            <person name="Zhang Y."/>
            <person name="Wang Q."/>
        </authorList>
    </citation>
    <scope>NUCLEOTIDE SEQUENCE [LARGE SCALE GENOMIC DNA]</scope>
    <source>
        <strain evidence="3">080813</strain>
    </source>
</reference>
<feature type="region of interest" description="Disordered" evidence="1">
    <location>
        <begin position="1"/>
        <end position="38"/>
    </location>
</feature>
<gene>
    <name evidence="2" type="ORF">ETEE_0796</name>
</gene>
<dbReference type="EMBL" id="CP006664">
    <property type="protein sequence ID" value="AIJ07267.1"/>
    <property type="molecule type" value="Genomic_DNA"/>
</dbReference>
<dbReference type="KEGG" id="ete:ETEE_0796"/>
<dbReference type="HOGENOM" id="CLU_3327344_0_0_6"/>
<name>A0A076LKC6_9GAMM</name>
<evidence type="ECO:0000313" key="3">
    <source>
        <dbReference type="Proteomes" id="UP000028681"/>
    </source>
</evidence>
<evidence type="ECO:0000313" key="2">
    <source>
        <dbReference type="EMBL" id="AIJ07267.1"/>
    </source>
</evidence>